<dbReference type="RefSeq" id="XP_033583187.1">
    <property type="nucleotide sequence ID" value="XM_033717390.1"/>
</dbReference>
<dbReference type="InterPro" id="IPR018606">
    <property type="entry name" value="Arb1"/>
</dbReference>
<reference evidence="7" key="3">
    <citation type="submission" date="2025-04" db="UniProtKB">
        <authorList>
            <consortium name="RefSeq"/>
        </authorList>
    </citation>
    <scope>IDENTIFICATION</scope>
    <source>
        <strain evidence="7">CBS 304.34</strain>
    </source>
</reference>
<dbReference type="Proteomes" id="UP000504636">
    <property type="component" value="Unplaced"/>
</dbReference>
<dbReference type="EMBL" id="MU003693">
    <property type="protein sequence ID" value="KAF2816223.1"/>
    <property type="molecule type" value="Genomic_DNA"/>
</dbReference>
<evidence type="ECO:0000313" key="7">
    <source>
        <dbReference type="RefSeq" id="XP_033583187.1"/>
    </source>
</evidence>
<sequence length="631" mass="71412">MNNTTAQSTLPELANSATTDQNPSAQPVMASNGIIPFEQMARPGAPHGKIEPPSEHPEGEEIRRQVEFYFSDGNLATDNHLLGLCGGRENLPVSISQILGFKKMRRFRPKTRVVESLRKSDFLEVDETGKTIKRKIPIRIPTLLDDDDDNSELAYDPASVQEERKVTPRRAKQVVPTTLRKEIPPGMTKNMIKPSGFEEGYVEGPITPDQYEEEKHMYDPDISFVERIEVAIQRFKAKRKMHQMYVEIFSKFMRFGGVDGQQRQFTGRLAKTELEEYDASEIARMMATHHVPWDRADPKRWAVDFEGIAKGFLSSYYPQYFSPETRQINRTTQVLRSFYNYILLHNVCPEYNDDILAARRICDLADKELPAVYAVGGLLPGTFNTSASALLGGYWAQIHPPNQNPDDSWDDVNRESSWTGEAPDASSKQTYRPEAMLAAFKIGVLACGGEAAYTALASDGQDISTIKDAFPVLASETVGLSVVNTEPPSDETRALYAAHNKKWSHKLQIEPLGKLICEAWAVPDLEEWDLPPKLLAAKTKAVPRRFEFWIEEKALTLCFVNMKIRATVMRLEHGIEVLDEVKLVHCSFYEFLLNELQMQAKAPKEVRFLKHRDLKAIEEQQAEEDMAVAEV</sequence>
<keyword evidence="6" id="KW-1185">Reference proteome</keyword>
<feature type="region of interest" description="Disordered" evidence="3">
    <location>
        <begin position="1"/>
        <end position="60"/>
    </location>
</feature>
<organism evidence="5">
    <name type="scientific">Mytilinidion resinicola</name>
    <dbReference type="NCBI Taxonomy" id="574789"/>
    <lineage>
        <taxon>Eukaryota</taxon>
        <taxon>Fungi</taxon>
        <taxon>Dikarya</taxon>
        <taxon>Ascomycota</taxon>
        <taxon>Pezizomycotina</taxon>
        <taxon>Dothideomycetes</taxon>
        <taxon>Pleosporomycetidae</taxon>
        <taxon>Mytilinidiales</taxon>
        <taxon>Mytilinidiaceae</taxon>
        <taxon>Mytilinidion</taxon>
    </lineage>
</organism>
<dbReference type="OrthoDB" id="435402at2759"/>
<feature type="compositionally biased region" description="Polar residues" evidence="3">
    <location>
        <begin position="1"/>
        <end position="25"/>
    </location>
</feature>
<dbReference type="Gene3D" id="1.10.10.10">
    <property type="entry name" value="Winged helix-like DNA-binding domain superfamily/Winged helix DNA-binding domain"/>
    <property type="match status" value="1"/>
</dbReference>
<proteinExistence type="predicted"/>
<evidence type="ECO:0000256" key="1">
    <source>
        <dbReference type="ARBA" id="ARBA00022884"/>
    </source>
</evidence>
<protein>
    <recommendedName>
        <fullName evidence="4">HTH La-type RNA-binding domain-containing protein</fullName>
    </recommendedName>
</protein>
<reference evidence="5 7" key="1">
    <citation type="journal article" date="2020" name="Stud. Mycol.">
        <title>101 Dothideomycetes genomes: a test case for predicting lifestyles and emergence of pathogens.</title>
        <authorList>
            <person name="Haridas S."/>
            <person name="Albert R."/>
            <person name="Binder M."/>
            <person name="Bloem J."/>
            <person name="Labutti K."/>
            <person name="Salamov A."/>
            <person name="Andreopoulos B."/>
            <person name="Baker S."/>
            <person name="Barry K."/>
            <person name="Bills G."/>
            <person name="Bluhm B."/>
            <person name="Cannon C."/>
            <person name="Castanera R."/>
            <person name="Culley D."/>
            <person name="Daum C."/>
            <person name="Ezra D."/>
            <person name="Gonzalez J."/>
            <person name="Henrissat B."/>
            <person name="Kuo A."/>
            <person name="Liang C."/>
            <person name="Lipzen A."/>
            <person name="Lutzoni F."/>
            <person name="Magnuson J."/>
            <person name="Mondo S."/>
            <person name="Nolan M."/>
            <person name="Ohm R."/>
            <person name="Pangilinan J."/>
            <person name="Park H.-J."/>
            <person name="Ramirez L."/>
            <person name="Alfaro M."/>
            <person name="Sun H."/>
            <person name="Tritt A."/>
            <person name="Yoshinaga Y."/>
            <person name="Zwiers L.-H."/>
            <person name="Turgeon B."/>
            <person name="Goodwin S."/>
            <person name="Spatafora J."/>
            <person name="Crous P."/>
            <person name="Grigoriev I."/>
        </authorList>
    </citation>
    <scope>NUCLEOTIDE SEQUENCE</scope>
    <source>
        <strain evidence="5 7">CBS 304.34</strain>
    </source>
</reference>
<dbReference type="AlphaFoldDB" id="A0A6A6Z6C3"/>
<keyword evidence="1 2" id="KW-0694">RNA-binding</keyword>
<evidence type="ECO:0000256" key="3">
    <source>
        <dbReference type="SAM" id="MobiDB-lite"/>
    </source>
</evidence>
<reference evidence="7" key="2">
    <citation type="submission" date="2020-04" db="EMBL/GenBank/DDBJ databases">
        <authorList>
            <consortium name="NCBI Genome Project"/>
        </authorList>
    </citation>
    <scope>NUCLEOTIDE SEQUENCE</scope>
    <source>
        <strain evidence="7">CBS 304.34</strain>
    </source>
</reference>
<dbReference type="Pfam" id="PF05383">
    <property type="entry name" value="La"/>
    <property type="match status" value="1"/>
</dbReference>
<dbReference type="SUPFAM" id="SSF46785">
    <property type="entry name" value="Winged helix' DNA-binding domain"/>
    <property type="match status" value="1"/>
</dbReference>
<dbReference type="GO" id="GO:0003729">
    <property type="term" value="F:mRNA binding"/>
    <property type="evidence" value="ECO:0007669"/>
    <property type="project" value="TreeGrafter"/>
</dbReference>
<dbReference type="InterPro" id="IPR045180">
    <property type="entry name" value="La_dom_prot"/>
</dbReference>
<dbReference type="GO" id="GO:0033167">
    <property type="term" value="C:ARC complex"/>
    <property type="evidence" value="ECO:0007669"/>
    <property type="project" value="InterPro"/>
</dbReference>
<dbReference type="PANTHER" id="PTHR22792">
    <property type="entry name" value="LUPUS LA PROTEIN-RELATED"/>
    <property type="match status" value="1"/>
</dbReference>
<dbReference type="InterPro" id="IPR036388">
    <property type="entry name" value="WH-like_DNA-bd_sf"/>
</dbReference>
<dbReference type="InterPro" id="IPR006630">
    <property type="entry name" value="La_HTH"/>
</dbReference>
<name>A0A6A6Z6C3_9PEZI</name>
<dbReference type="InterPro" id="IPR036390">
    <property type="entry name" value="WH_DNA-bd_sf"/>
</dbReference>
<evidence type="ECO:0000313" key="6">
    <source>
        <dbReference type="Proteomes" id="UP000504636"/>
    </source>
</evidence>
<dbReference type="PROSITE" id="PS50961">
    <property type="entry name" value="HTH_LA"/>
    <property type="match status" value="1"/>
</dbReference>
<evidence type="ECO:0000313" key="5">
    <source>
        <dbReference type="EMBL" id="KAF2816223.1"/>
    </source>
</evidence>
<dbReference type="Pfam" id="PF09692">
    <property type="entry name" value="Arb1"/>
    <property type="match status" value="1"/>
</dbReference>
<evidence type="ECO:0000259" key="4">
    <source>
        <dbReference type="PROSITE" id="PS50961"/>
    </source>
</evidence>
<accession>A0A6A6Z6C3</accession>
<dbReference type="GeneID" id="54458283"/>
<dbReference type="SMART" id="SM00715">
    <property type="entry name" value="LA"/>
    <property type="match status" value="1"/>
</dbReference>
<evidence type="ECO:0000256" key="2">
    <source>
        <dbReference type="PROSITE-ProRule" id="PRU00332"/>
    </source>
</evidence>
<feature type="domain" description="HTH La-type RNA-binding" evidence="4">
    <location>
        <begin position="52"/>
        <end position="142"/>
    </location>
</feature>
<feature type="region of interest" description="Disordered" evidence="3">
    <location>
        <begin position="402"/>
        <end position="429"/>
    </location>
</feature>
<gene>
    <name evidence="5 7" type="ORF">BDZ99DRAFT_433253</name>
</gene>
<dbReference type="PANTHER" id="PTHR22792:SF140">
    <property type="entry name" value="ACHILLES, ISOFORM A"/>
    <property type="match status" value="1"/>
</dbReference>
<dbReference type="GO" id="GO:0031047">
    <property type="term" value="P:regulatory ncRNA-mediated gene silencing"/>
    <property type="evidence" value="ECO:0007669"/>
    <property type="project" value="InterPro"/>
</dbReference>
<feature type="compositionally biased region" description="Basic and acidic residues" evidence="3">
    <location>
        <begin position="48"/>
        <end position="60"/>
    </location>
</feature>